<dbReference type="EMBL" id="BQNB010009981">
    <property type="protein sequence ID" value="GJS71098.1"/>
    <property type="molecule type" value="Genomic_DNA"/>
</dbReference>
<proteinExistence type="predicted"/>
<reference evidence="1" key="1">
    <citation type="journal article" date="2022" name="Int. J. Mol. Sci.">
        <title>Draft Genome of Tanacetum Coccineum: Genomic Comparison of Closely Related Tanacetum-Family Plants.</title>
        <authorList>
            <person name="Yamashiro T."/>
            <person name="Shiraishi A."/>
            <person name="Nakayama K."/>
            <person name="Satake H."/>
        </authorList>
    </citation>
    <scope>NUCLEOTIDE SEQUENCE</scope>
</reference>
<keyword evidence="2" id="KW-1185">Reference proteome</keyword>
<organism evidence="1 2">
    <name type="scientific">Tanacetum coccineum</name>
    <dbReference type="NCBI Taxonomy" id="301880"/>
    <lineage>
        <taxon>Eukaryota</taxon>
        <taxon>Viridiplantae</taxon>
        <taxon>Streptophyta</taxon>
        <taxon>Embryophyta</taxon>
        <taxon>Tracheophyta</taxon>
        <taxon>Spermatophyta</taxon>
        <taxon>Magnoliopsida</taxon>
        <taxon>eudicotyledons</taxon>
        <taxon>Gunneridae</taxon>
        <taxon>Pentapetalae</taxon>
        <taxon>asterids</taxon>
        <taxon>campanulids</taxon>
        <taxon>Asterales</taxon>
        <taxon>Asteraceae</taxon>
        <taxon>Asteroideae</taxon>
        <taxon>Anthemideae</taxon>
        <taxon>Anthemidinae</taxon>
        <taxon>Tanacetum</taxon>
    </lineage>
</organism>
<evidence type="ECO:0000313" key="1">
    <source>
        <dbReference type="EMBL" id="GJS71098.1"/>
    </source>
</evidence>
<gene>
    <name evidence="1" type="ORF">Tco_0703939</name>
</gene>
<name>A0ABQ4Y087_9ASTR</name>
<evidence type="ECO:0000313" key="2">
    <source>
        <dbReference type="Proteomes" id="UP001151760"/>
    </source>
</evidence>
<protein>
    <submittedName>
        <fullName evidence="1">Uncharacterized protein</fullName>
    </submittedName>
</protein>
<dbReference type="Proteomes" id="UP001151760">
    <property type="component" value="Unassembled WGS sequence"/>
</dbReference>
<reference evidence="1" key="2">
    <citation type="submission" date="2022-01" db="EMBL/GenBank/DDBJ databases">
        <authorList>
            <person name="Yamashiro T."/>
            <person name="Shiraishi A."/>
            <person name="Satake H."/>
            <person name="Nakayama K."/>
        </authorList>
    </citation>
    <scope>NUCLEOTIDE SEQUENCE</scope>
</reference>
<accession>A0ABQ4Y087</accession>
<comment type="caution">
    <text evidence="1">The sequence shown here is derived from an EMBL/GenBank/DDBJ whole genome shotgun (WGS) entry which is preliminary data.</text>
</comment>
<sequence>MGYGVCRGGIRRIGNCEHAFTCEDLALIRRISFPGYGVLVRMGQEMLELLWIQNKELELKVAKLEIRRLENRQSDEALYESKTDEDLKAILK</sequence>